<dbReference type="InterPro" id="IPR006262">
    <property type="entry name" value="Cyt_deam_tetra"/>
</dbReference>
<gene>
    <name evidence="16" type="primary">COQ4</name>
    <name evidence="20" type="ORF">B9G98_00726</name>
</gene>
<evidence type="ECO:0000256" key="12">
    <source>
        <dbReference type="ARBA" id="ARBA00023239"/>
    </source>
</evidence>
<dbReference type="GO" id="GO:0008270">
    <property type="term" value="F:zinc ion binding"/>
    <property type="evidence" value="ECO:0007669"/>
    <property type="project" value="UniProtKB-UniRule"/>
</dbReference>
<comment type="subcellular location">
    <subcellularLocation>
        <location evidence="16">Mitochondrion inner membrane</location>
        <topology evidence="16">Peripheral membrane protein</topology>
        <orientation evidence="16">Matrix side</orientation>
    </subcellularLocation>
</comment>
<feature type="domain" description="CMP/dCMP-type deaminase" evidence="19">
    <location>
        <begin position="249"/>
        <end position="377"/>
    </location>
</feature>
<dbReference type="AlphaFoldDB" id="A0A2T0FDM2"/>
<dbReference type="PANTHER" id="PTHR12922">
    <property type="entry name" value="UBIQUINONE BIOSYNTHESIS PROTEIN"/>
    <property type="match status" value="1"/>
</dbReference>
<keyword evidence="5 16" id="KW-0831">Ubiquinone biosynthesis</keyword>
<feature type="active site" description="Proton donor" evidence="17">
    <location>
        <position position="303"/>
    </location>
</feature>
<dbReference type="Pfam" id="PF05019">
    <property type="entry name" value="Coq4"/>
    <property type="match status" value="1"/>
</dbReference>
<dbReference type="STRING" id="45607.A0A2T0FDM2"/>
<protein>
    <recommendedName>
        <fullName evidence="4">cytidine deaminase</fullName>
        <ecNumber evidence="4">3.5.4.5</ecNumber>
    </recommendedName>
    <alternativeName>
        <fullName evidence="15">4-hydroxy-3-methoxy-5-polyprenylbenzoate decarboxylase</fullName>
    </alternativeName>
    <alternativeName>
        <fullName evidence="13">Cytidine aminohydrolase</fullName>
    </alternativeName>
</protein>
<evidence type="ECO:0000256" key="13">
    <source>
        <dbReference type="ARBA" id="ARBA00032005"/>
    </source>
</evidence>
<dbReference type="GO" id="GO:0031314">
    <property type="term" value="C:extrinsic component of mitochondrial inner membrane"/>
    <property type="evidence" value="ECO:0007669"/>
    <property type="project" value="UniProtKB-UniRule"/>
</dbReference>
<feature type="binding site" evidence="18">
    <location>
        <position position="301"/>
    </location>
    <ligand>
        <name>Zn(2+)</name>
        <dbReference type="ChEBI" id="CHEBI:29105"/>
        <note>catalytic</note>
    </ligand>
</feature>
<keyword evidence="9 16" id="KW-0862">Zinc</keyword>
<evidence type="ECO:0000313" key="21">
    <source>
        <dbReference type="Proteomes" id="UP000238350"/>
    </source>
</evidence>
<sequence length="384" mass="43469">MSISRYPRHVPLNAFQRAFLFASSGIAALINPRRHDLVATFGEMTMQPFFAERLRKEMLSDKVGRQLLRERPRITSKSLDIDYLRQLPANTVGRQYVEWLDREHVSPDTRLDVRFLDDPECAYVMQRYRECHDFYHSITKLPVFMEGEIAVKAFEFANLGIPMTGLAAFSEPFKLKKQAARDRMWSIYIPWGLANGAFSKPLINVYWEEQLERDADELRSELGIALPPDLRTLRKPPLDQPHGFVMMEGQQKRLRAACSEAKDLAYAPYSKFRVGAAVLYGDNTIVKGANVENASFGAGLCAERSALVTARMEGKDCQIKAIAVTTDTEELVSPCGICRQFIREFSEPELPIYMFTNSGDLTVRTLGELLPLSFGPDNLLSRGG</sequence>
<comment type="cofactor">
    <cofactor evidence="1 16 18">
        <name>Zn(2+)</name>
        <dbReference type="ChEBI" id="CHEBI:29105"/>
    </cofactor>
</comment>
<dbReference type="EC" id="3.5.4.5" evidence="4"/>
<feature type="binding site" evidence="18">
    <location>
        <position position="338"/>
    </location>
    <ligand>
        <name>Zn(2+)</name>
        <dbReference type="ChEBI" id="CHEBI:29105"/>
        <note>catalytic</note>
    </ligand>
</feature>
<dbReference type="PROSITE" id="PS51747">
    <property type="entry name" value="CYT_DCMP_DEAMINASES_2"/>
    <property type="match status" value="1"/>
</dbReference>
<dbReference type="GO" id="GO:0004126">
    <property type="term" value="F:cytidine deaminase activity"/>
    <property type="evidence" value="ECO:0007669"/>
    <property type="project" value="UniProtKB-EC"/>
</dbReference>
<dbReference type="HAMAP" id="MF_03111">
    <property type="entry name" value="Coq4"/>
    <property type="match status" value="1"/>
</dbReference>
<evidence type="ECO:0000256" key="3">
    <source>
        <dbReference type="ARBA" id="ARBA00006576"/>
    </source>
</evidence>
<comment type="similarity">
    <text evidence="16">Belongs to the COQ4 family.</text>
</comment>
<proteinExistence type="inferred from homology"/>
<evidence type="ECO:0000256" key="10">
    <source>
        <dbReference type="ARBA" id="ARBA00023128"/>
    </source>
</evidence>
<dbReference type="Gene3D" id="3.40.140.10">
    <property type="entry name" value="Cytidine Deaminase, domain 2"/>
    <property type="match status" value="1"/>
</dbReference>
<accession>A0A2T0FDM2</accession>
<keyword evidence="21" id="KW-1185">Reference proteome</keyword>
<keyword evidence="20" id="KW-0830">Ubiquinone</keyword>
<dbReference type="FunFam" id="3.40.140.10:FF:000008">
    <property type="entry name" value="Cytidine deaminase"/>
    <property type="match status" value="1"/>
</dbReference>
<comment type="similarity">
    <text evidence="3">Belongs to the cytidine and deoxycytidylate deaminase family.</text>
</comment>
<dbReference type="InterPro" id="IPR027540">
    <property type="entry name" value="Coq4_euk"/>
</dbReference>
<dbReference type="Pfam" id="PF00383">
    <property type="entry name" value="dCMP_cyt_deam_1"/>
    <property type="match status" value="1"/>
</dbReference>
<name>A0A2T0FDM2_9ASCO</name>
<reference evidence="20 21" key="1">
    <citation type="submission" date="2017-04" db="EMBL/GenBank/DDBJ databases">
        <title>Genome sequencing of [Candida] sorbophila.</title>
        <authorList>
            <person name="Ahn J.O."/>
        </authorList>
    </citation>
    <scope>NUCLEOTIDE SEQUENCE [LARGE SCALE GENOMIC DNA]</scope>
    <source>
        <strain evidence="20 21">DS02</strain>
    </source>
</reference>
<evidence type="ECO:0000256" key="8">
    <source>
        <dbReference type="ARBA" id="ARBA00022801"/>
    </source>
</evidence>
<dbReference type="GO" id="GO:0055086">
    <property type="term" value="P:nucleobase-containing small molecule metabolic process"/>
    <property type="evidence" value="ECO:0007669"/>
    <property type="project" value="UniProtKB-ARBA"/>
</dbReference>
<evidence type="ECO:0000256" key="4">
    <source>
        <dbReference type="ARBA" id="ARBA00012783"/>
    </source>
</evidence>
<dbReference type="PROSITE" id="PS00903">
    <property type="entry name" value="CYT_DCMP_DEAMINASES_1"/>
    <property type="match status" value="1"/>
</dbReference>
<keyword evidence="11 16" id="KW-0472">Membrane</keyword>
<comment type="function">
    <text evidence="16">Lyase that catalyzes the C1-decarboxylation of 4-hydroxy-3-methoxy-5-(all-trans-polyprenyl)benzoic acid into 2-methoxy-6-(all-trans-polyprenyl)phenol during ubiquinone biosynthesis.</text>
</comment>
<keyword evidence="8" id="KW-0378">Hydrolase</keyword>
<feature type="binding site" evidence="16">
    <location>
        <position position="133"/>
    </location>
    <ligand>
        <name>Zn(2+)</name>
        <dbReference type="ChEBI" id="CHEBI:29105"/>
    </ligand>
</feature>
<evidence type="ECO:0000256" key="9">
    <source>
        <dbReference type="ARBA" id="ARBA00022833"/>
    </source>
</evidence>
<dbReference type="OrthoDB" id="4249at2759"/>
<evidence type="ECO:0000256" key="7">
    <source>
        <dbReference type="ARBA" id="ARBA00022792"/>
    </source>
</evidence>
<dbReference type="PANTHER" id="PTHR12922:SF7">
    <property type="entry name" value="UBIQUINONE BIOSYNTHESIS PROTEIN COQ4 HOMOLOG, MITOCHONDRIAL"/>
    <property type="match status" value="1"/>
</dbReference>
<evidence type="ECO:0000256" key="1">
    <source>
        <dbReference type="ARBA" id="ARBA00001947"/>
    </source>
</evidence>
<evidence type="ECO:0000256" key="5">
    <source>
        <dbReference type="ARBA" id="ARBA00022688"/>
    </source>
</evidence>
<evidence type="ECO:0000256" key="16">
    <source>
        <dbReference type="HAMAP-Rule" id="MF_03111"/>
    </source>
</evidence>
<evidence type="ECO:0000313" key="20">
    <source>
        <dbReference type="EMBL" id="PRT53106.1"/>
    </source>
</evidence>
<keyword evidence="12 16" id="KW-0456">Lyase</keyword>
<dbReference type="InterPro" id="IPR016193">
    <property type="entry name" value="Cytidine_deaminase-like"/>
</dbReference>
<evidence type="ECO:0000256" key="17">
    <source>
        <dbReference type="PIRSR" id="PIRSR606262-1"/>
    </source>
</evidence>
<dbReference type="InterPro" id="IPR007715">
    <property type="entry name" value="Coq4"/>
</dbReference>
<dbReference type="GO" id="GO:0120539">
    <property type="term" value="F:4-hydroxy-3-methoxy-5-polyprenylbenzoate decarboxylase activity"/>
    <property type="evidence" value="ECO:0007669"/>
    <property type="project" value="UniProtKB-EC"/>
</dbReference>
<dbReference type="NCBIfam" id="NF004064">
    <property type="entry name" value="PRK05578.1"/>
    <property type="match status" value="1"/>
</dbReference>
<evidence type="ECO:0000256" key="11">
    <source>
        <dbReference type="ARBA" id="ARBA00023136"/>
    </source>
</evidence>
<comment type="function">
    <text evidence="2">This enzyme scavenges exogenous and endogenous cytidine and 2'-deoxycytidine for UMP synthesis.</text>
</comment>
<keyword evidence="6 16" id="KW-0479">Metal-binding</keyword>
<evidence type="ECO:0000259" key="19">
    <source>
        <dbReference type="PROSITE" id="PS51747"/>
    </source>
</evidence>
<feature type="binding site" evidence="16">
    <location>
        <position position="136"/>
    </location>
    <ligand>
        <name>Zn(2+)</name>
        <dbReference type="ChEBI" id="CHEBI:29105"/>
    </ligand>
</feature>
<evidence type="ECO:0000256" key="6">
    <source>
        <dbReference type="ARBA" id="ARBA00022723"/>
    </source>
</evidence>
<feature type="binding site" evidence="18">
    <location>
        <position position="335"/>
    </location>
    <ligand>
        <name>Zn(2+)</name>
        <dbReference type="ChEBI" id="CHEBI:29105"/>
        <note>catalytic</note>
    </ligand>
</feature>
<dbReference type="InterPro" id="IPR002125">
    <property type="entry name" value="CMP_dCMP_dom"/>
</dbReference>
<evidence type="ECO:0000256" key="14">
    <source>
        <dbReference type="ARBA" id="ARBA00049558"/>
    </source>
</evidence>
<evidence type="ECO:0000256" key="15">
    <source>
        <dbReference type="ARBA" id="ARBA00081568"/>
    </source>
</evidence>
<keyword evidence="7 16" id="KW-0999">Mitochondrion inner membrane</keyword>
<dbReference type="UniPathway" id="UPA00232"/>
<dbReference type="Proteomes" id="UP000238350">
    <property type="component" value="Unassembled WGS sequence"/>
</dbReference>
<dbReference type="InterPro" id="IPR016192">
    <property type="entry name" value="APOBEC/CMP_deaminase_Zn-bd"/>
</dbReference>
<dbReference type="SUPFAM" id="SSF53927">
    <property type="entry name" value="Cytidine deaminase-like"/>
    <property type="match status" value="1"/>
</dbReference>
<feature type="binding site" evidence="16">
    <location>
        <position position="148"/>
    </location>
    <ligand>
        <name>Zn(2+)</name>
        <dbReference type="ChEBI" id="CHEBI:29105"/>
    </ligand>
</feature>
<organism evidence="20 21">
    <name type="scientific">Wickerhamiella sorbophila</name>
    <dbReference type="NCBI Taxonomy" id="45607"/>
    <lineage>
        <taxon>Eukaryota</taxon>
        <taxon>Fungi</taxon>
        <taxon>Dikarya</taxon>
        <taxon>Ascomycota</taxon>
        <taxon>Saccharomycotina</taxon>
        <taxon>Dipodascomycetes</taxon>
        <taxon>Dipodascales</taxon>
        <taxon>Trichomonascaceae</taxon>
        <taxon>Wickerhamiella</taxon>
    </lineage>
</organism>
<comment type="catalytic activity">
    <reaction evidence="16">
        <text>a 4-hydroxy-3-methoxy-5-(all-trans-polyprenyl)benzoate + H(+) = a 2-methoxy-6-(all-trans-polyprenyl)phenol + CO2</text>
        <dbReference type="Rhea" id="RHEA:81179"/>
        <dbReference type="Rhea" id="RHEA-COMP:9551"/>
        <dbReference type="Rhea" id="RHEA-COMP:10931"/>
        <dbReference type="ChEBI" id="CHEBI:15378"/>
        <dbReference type="ChEBI" id="CHEBI:16526"/>
        <dbReference type="ChEBI" id="CHEBI:62731"/>
        <dbReference type="ChEBI" id="CHEBI:84443"/>
        <dbReference type="EC" id="4.1.1.130"/>
    </reaction>
</comment>
<evidence type="ECO:0000256" key="2">
    <source>
        <dbReference type="ARBA" id="ARBA00003949"/>
    </source>
</evidence>
<feature type="binding site" evidence="16">
    <location>
        <position position="132"/>
    </location>
    <ligand>
        <name>Zn(2+)</name>
        <dbReference type="ChEBI" id="CHEBI:29105"/>
    </ligand>
</feature>
<dbReference type="NCBIfam" id="TIGR01354">
    <property type="entry name" value="cyt_deam_tetra"/>
    <property type="match status" value="1"/>
</dbReference>
<dbReference type="EMBL" id="NDIQ01000001">
    <property type="protein sequence ID" value="PRT53106.1"/>
    <property type="molecule type" value="Genomic_DNA"/>
</dbReference>
<comment type="pathway">
    <text evidence="16">Cofactor biosynthesis; ubiquinone biosynthesis.</text>
</comment>
<comment type="catalytic activity">
    <reaction evidence="14">
        <text>cytidine + H2O + H(+) = uridine + NH4(+)</text>
        <dbReference type="Rhea" id="RHEA:16069"/>
        <dbReference type="ChEBI" id="CHEBI:15377"/>
        <dbReference type="ChEBI" id="CHEBI:15378"/>
        <dbReference type="ChEBI" id="CHEBI:16704"/>
        <dbReference type="ChEBI" id="CHEBI:17562"/>
        <dbReference type="ChEBI" id="CHEBI:28938"/>
        <dbReference type="EC" id="3.5.4.5"/>
    </reaction>
</comment>
<comment type="subunit">
    <text evidence="16">Component of a multi-subunit COQ enzyme complex, composed of at least COQ3, COQ4, COQ5, COQ6, COQ7 and COQ9.</text>
</comment>
<keyword evidence="10 16" id="KW-0496">Mitochondrion</keyword>
<dbReference type="CDD" id="cd01283">
    <property type="entry name" value="cytidine_deaminase"/>
    <property type="match status" value="1"/>
</dbReference>
<evidence type="ECO:0000256" key="18">
    <source>
        <dbReference type="PIRSR" id="PIRSR606262-3"/>
    </source>
</evidence>
<dbReference type="GO" id="GO:0072527">
    <property type="term" value="P:pyrimidine-containing compound metabolic process"/>
    <property type="evidence" value="ECO:0007669"/>
    <property type="project" value="UniProtKB-ARBA"/>
</dbReference>
<comment type="caution">
    <text evidence="20">The sequence shown here is derived from an EMBL/GenBank/DDBJ whole genome shotgun (WGS) entry which is preliminary data.</text>
</comment>